<evidence type="ECO:0000256" key="1">
    <source>
        <dbReference type="SAM" id="MobiDB-lite"/>
    </source>
</evidence>
<protein>
    <recommendedName>
        <fullName evidence="4">NUDIX hydrolase</fullName>
    </recommendedName>
</protein>
<proteinExistence type="predicted"/>
<evidence type="ECO:0000313" key="2">
    <source>
        <dbReference type="EMBL" id="MEU9580292.1"/>
    </source>
</evidence>
<evidence type="ECO:0008006" key="4">
    <source>
        <dbReference type="Google" id="ProtNLM"/>
    </source>
</evidence>
<evidence type="ECO:0000313" key="3">
    <source>
        <dbReference type="Proteomes" id="UP001551584"/>
    </source>
</evidence>
<name>A0ABV3EVQ4_9ACTN</name>
<feature type="region of interest" description="Disordered" evidence="1">
    <location>
        <begin position="1"/>
        <end position="26"/>
    </location>
</feature>
<gene>
    <name evidence="2" type="ORF">AB0D95_24045</name>
</gene>
<dbReference type="RefSeq" id="WP_166022341.1">
    <property type="nucleotide sequence ID" value="NZ_JBEZNA010000070.1"/>
</dbReference>
<accession>A0ABV3EVQ4</accession>
<comment type="caution">
    <text evidence="2">The sequence shown here is derived from an EMBL/GenBank/DDBJ whole genome shotgun (WGS) entry which is preliminary data.</text>
</comment>
<reference evidence="2 3" key="1">
    <citation type="submission" date="2024-06" db="EMBL/GenBank/DDBJ databases">
        <title>The Natural Products Discovery Center: Release of the First 8490 Sequenced Strains for Exploring Actinobacteria Biosynthetic Diversity.</title>
        <authorList>
            <person name="Kalkreuter E."/>
            <person name="Kautsar S.A."/>
            <person name="Yang D."/>
            <person name="Bader C.D."/>
            <person name="Teijaro C.N."/>
            <person name="Fluegel L."/>
            <person name="Davis C.M."/>
            <person name="Simpson J.R."/>
            <person name="Lauterbach L."/>
            <person name="Steele A.D."/>
            <person name="Gui C."/>
            <person name="Meng S."/>
            <person name="Li G."/>
            <person name="Viehrig K."/>
            <person name="Ye F."/>
            <person name="Su P."/>
            <person name="Kiefer A.F."/>
            <person name="Nichols A."/>
            <person name="Cepeda A.J."/>
            <person name="Yan W."/>
            <person name="Fan B."/>
            <person name="Jiang Y."/>
            <person name="Adhikari A."/>
            <person name="Zheng C.-J."/>
            <person name="Schuster L."/>
            <person name="Cowan T.M."/>
            <person name="Smanski M.J."/>
            <person name="Chevrette M.G."/>
            <person name="De Carvalho L.P.S."/>
            <person name="Shen B."/>
        </authorList>
    </citation>
    <scope>NUCLEOTIDE SEQUENCE [LARGE SCALE GENOMIC DNA]</scope>
    <source>
        <strain evidence="2 3">NPDC048117</strain>
    </source>
</reference>
<organism evidence="2 3">
    <name type="scientific">Streptomyces chilikensis</name>
    <dbReference type="NCBI Taxonomy" id="1194079"/>
    <lineage>
        <taxon>Bacteria</taxon>
        <taxon>Bacillati</taxon>
        <taxon>Actinomycetota</taxon>
        <taxon>Actinomycetes</taxon>
        <taxon>Kitasatosporales</taxon>
        <taxon>Streptomycetaceae</taxon>
        <taxon>Streptomyces</taxon>
    </lineage>
</organism>
<dbReference type="EMBL" id="JBEZNA010000070">
    <property type="protein sequence ID" value="MEU9580292.1"/>
    <property type="molecule type" value="Genomic_DNA"/>
</dbReference>
<keyword evidence="3" id="KW-1185">Reference proteome</keyword>
<dbReference type="Proteomes" id="UP001551584">
    <property type="component" value="Unassembled WGS sequence"/>
</dbReference>
<sequence>MNHDRGHRDYVYARRPTRSGRPGPWLLGLVADVPPRLPGGPLEEAGDPGEQARRAVRRLTGRDPRLLAPPVPPFEDAGPHSAHWWVTRPPAGPWAVAHEFVMTLPEPSVRGLTWVEPASALGWTRPEDEALELAAALGEVLDSLTEGRITPEVVRALTVGHSRSSLRPARTVTQW</sequence>
<feature type="compositionally biased region" description="Basic and acidic residues" evidence="1">
    <location>
        <begin position="1"/>
        <end position="12"/>
    </location>
</feature>